<evidence type="ECO:0000256" key="1">
    <source>
        <dbReference type="SAM" id="SignalP"/>
    </source>
</evidence>
<dbReference type="Proteomes" id="UP000199727">
    <property type="component" value="Unassembled WGS sequence"/>
</dbReference>
<evidence type="ECO:0008006" key="4">
    <source>
        <dbReference type="Google" id="ProtNLM"/>
    </source>
</evidence>
<evidence type="ECO:0000313" key="2">
    <source>
        <dbReference type="EMBL" id="OXG24221.1"/>
    </source>
</evidence>
<reference evidence="2 3" key="1">
    <citation type="submission" date="2017-06" db="EMBL/GenBank/DDBJ databases">
        <title>Global population genomics of the pathogenic fungus Cryptococcus neoformans var. grubii.</title>
        <authorList>
            <person name="Cuomo C."/>
            <person name="Litvintseva A."/>
            <person name="Chen Y."/>
            <person name="Young S."/>
            <person name="Zeng Q."/>
            <person name="Chapman S."/>
            <person name="Gujja S."/>
            <person name="Saif S."/>
            <person name="Birren B."/>
        </authorList>
    </citation>
    <scope>NUCLEOTIDE SEQUENCE [LARGE SCALE GENOMIC DNA]</scope>
    <source>
        <strain evidence="2 3">Tu259-1</strain>
    </source>
</reference>
<organism evidence="2 3">
    <name type="scientific">Cryptococcus neoformans Tu259-1</name>
    <dbReference type="NCBI Taxonomy" id="1230072"/>
    <lineage>
        <taxon>Eukaryota</taxon>
        <taxon>Fungi</taxon>
        <taxon>Dikarya</taxon>
        <taxon>Basidiomycota</taxon>
        <taxon>Agaricomycotina</taxon>
        <taxon>Tremellomycetes</taxon>
        <taxon>Tremellales</taxon>
        <taxon>Cryptococcaceae</taxon>
        <taxon>Cryptococcus</taxon>
        <taxon>Cryptococcus neoformans species complex</taxon>
    </lineage>
</organism>
<dbReference type="AlphaFoldDB" id="A0A854QN93"/>
<feature type="signal peptide" evidence="1">
    <location>
        <begin position="1"/>
        <end position="21"/>
    </location>
</feature>
<accession>A0A854QN93</accession>
<sequence length="76" mass="8213">MLTVSRHVLLVLSGIGALTSTVIHSAIHSPSEEFSSAFSTLMASTFIRLGKSKLALWISALSLHQRWTGSIERACT</sequence>
<protein>
    <recommendedName>
        <fullName evidence="4">Secreted protein</fullName>
    </recommendedName>
</protein>
<proteinExistence type="predicted"/>
<name>A0A854QN93_CRYNE</name>
<evidence type="ECO:0000313" key="3">
    <source>
        <dbReference type="Proteomes" id="UP000199727"/>
    </source>
</evidence>
<feature type="chain" id="PRO_5032964387" description="Secreted protein" evidence="1">
    <location>
        <begin position="22"/>
        <end position="76"/>
    </location>
</feature>
<gene>
    <name evidence="2" type="ORF">C361_02770</name>
</gene>
<comment type="caution">
    <text evidence="2">The sequence shown here is derived from an EMBL/GenBank/DDBJ whole genome shotgun (WGS) entry which is preliminary data.</text>
</comment>
<keyword evidence="1" id="KW-0732">Signal</keyword>
<dbReference type="EMBL" id="AMKT01000034">
    <property type="protein sequence ID" value="OXG24221.1"/>
    <property type="molecule type" value="Genomic_DNA"/>
</dbReference>